<evidence type="ECO:0000256" key="1">
    <source>
        <dbReference type="ARBA" id="ARBA00023015"/>
    </source>
</evidence>
<dbReference type="Pfam" id="PF12852">
    <property type="entry name" value="Cupin_6"/>
    <property type="match status" value="1"/>
</dbReference>
<dbReference type="Gene3D" id="1.10.10.60">
    <property type="entry name" value="Homeodomain-like"/>
    <property type="match status" value="2"/>
</dbReference>
<dbReference type="InterPro" id="IPR020449">
    <property type="entry name" value="Tscrpt_reg_AraC-type_HTH"/>
</dbReference>
<evidence type="ECO:0000256" key="3">
    <source>
        <dbReference type="ARBA" id="ARBA00023163"/>
    </source>
</evidence>
<evidence type="ECO:0000313" key="6">
    <source>
        <dbReference type="Proteomes" id="UP000717752"/>
    </source>
</evidence>
<dbReference type="SMART" id="SM00342">
    <property type="entry name" value="HTH_ARAC"/>
    <property type="match status" value="1"/>
</dbReference>
<keyword evidence="2" id="KW-0238">DNA-binding</keyword>
<organism evidence="5 6">
    <name type="scientific">Rhizobium mesosinicum</name>
    <dbReference type="NCBI Taxonomy" id="335017"/>
    <lineage>
        <taxon>Bacteria</taxon>
        <taxon>Pseudomonadati</taxon>
        <taxon>Pseudomonadota</taxon>
        <taxon>Alphaproteobacteria</taxon>
        <taxon>Hyphomicrobiales</taxon>
        <taxon>Rhizobiaceae</taxon>
        <taxon>Rhizobium/Agrobacterium group</taxon>
        <taxon>Rhizobium</taxon>
    </lineage>
</organism>
<evidence type="ECO:0000313" key="5">
    <source>
        <dbReference type="EMBL" id="MBW9052067.1"/>
    </source>
</evidence>
<keyword evidence="3" id="KW-0804">Transcription</keyword>
<dbReference type="PRINTS" id="PR00032">
    <property type="entry name" value="HTHARAC"/>
</dbReference>
<dbReference type="Pfam" id="PF12833">
    <property type="entry name" value="HTH_18"/>
    <property type="match status" value="1"/>
</dbReference>
<dbReference type="Proteomes" id="UP000717752">
    <property type="component" value="Unassembled WGS sequence"/>
</dbReference>
<dbReference type="RefSeq" id="WP_220333538.1">
    <property type="nucleotide sequence ID" value="NZ_JAEUAK010000002.1"/>
</dbReference>
<protein>
    <submittedName>
        <fullName evidence="5">AraC family transcriptional regulator</fullName>
    </submittedName>
</protein>
<dbReference type="PROSITE" id="PS01124">
    <property type="entry name" value="HTH_ARAC_FAMILY_2"/>
    <property type="match status" value="1"/>
</dbReference>
<proteinExistence type="predicted"/>
<dbReference type="InterPro" id="IPR018060">
    <property type="entry name" value="HTH_AraC"/>
</dbReference>
<dbReference type="PANTHER" id="PTHR46796:SF7">
    <property type="entry name" value="ARAC FAMILY TRANSCRIPTIONAL REGULATOR"/>
    <property type="match status" value="1"/>
</dbReference>
<keyword evidence="1" id="KW-0805">Transcription regulation</keyword>
<dbReference type="SUPFAM" id="SSF46689">
    <property type="entry name" value="Homeodomain-like"/>
    <property type="match status" value="2"/>
</dbReference>
<keyword evidence="6" id="KW-1185">Reference proteome</keyword>
<evidence type="ECO:0000256" key="2">
    <source>
        <dbReference type="ARBA" id="ARBA00023125"/>
    </source>
</evidence>
<dbReference type="PANTHER" id="PTHR46796">
    <property type="entry name" value="HTH-TYPE TRANSCRIPTIONAL ACTIVATOR RHAS-RELATED"/>
    <property type="match status" value="1"/>
</dbReference>
<accession>A0ABS7GQI6</accession>
<dbReference type="InterPro" id="IPR009057">
    <property type="entry name" value="Homeodomain-like_sf"/>
</dbReference>
<dbReference type="InterPro" id="IPR032783">
    <property type="entry name" value="AraC_lig"/>
</dbReference>
<dbReference type="EMBL" id="JAEUAK010000002">
    <property type="protein sequence ID" value="MBW9052067.1"/>
    <property type="molecule type" value="Genomic_DNA"/>
</dbReference>
<sequence>MRMNGPRGESPAHCCVFILHFHNASTLIPIQSSKIGACDPLSDMLALLDVRSFLSRRVEASGPWALRFPAYRYMKFGGVIEGKRWLWMEGGSEILELEAGDFYLLTNGGPYCFASDHDAVPMDGLGVMDKHLQADGVVRFGSGEPRSVGVGGRFVLDDETSSLLLSMLPPIIHIRGSQPQASALQAALALITFETEKERMGTAAIGGGLCAIILVNILRAYLASGERPSGWLGALADRHVGAAIQAMHLDVARRWRVADLAAAVGMSRTAFADRFKRLVGSAPLEYLIHWRMTVARDALKRDRAPLGEIAGAIGYESETAFGLAFKRKFGESPGRYRSRLQQAVASQLG</sequence>
<evidence type="ECO:0000259" key="4">
    <source>
        <dbReference type="PROSITE" id="PS01124"/>
    </source>
</evidence>
<gene>
    <name evidence="5" type="ORF">JNB85_06515</name>
</gene>
<dbReference type="InterPro" id="IPR050204">
    <property type="entry name" value="AraC_XylS_family_regulators"/>
</dbReference>
<comment type="caution">
    <text evidence="5">The sequence shown here is derived from an EMBL/GenBank/DDBJ whole genome shotgun (WGS) entry which is preliminary data.</text>
</comment>
<name>A0ABS7GQI6_9HYPH</name>
<reference evidence="5 6" key="1">
    <citation type="journal article" date="2021" name="MBio">
        <title>Poor Competitiveness of Bradyrhizobium in Pigeon Pea Root Colonization in Indian Soils.</title>
        <authorList>
            <person name="Chalasani D."/>
            <person name="Basu A."/>
            <person name="Pullabhotla S.V.S.R.N."/>
            <person name="Jorrin B."/>
            <person name="Neal A.L."/>
            <person name="Poole P.S."/>
            <person name="Podile A.R."/>
            <person name="Tkacz A."/>
        </authorList>
    </citation>
    <scope>NUCLEOTIDE SEQUENCE [LARGE SCALE GENOMIC DNA]</scope>
    <source>
        <strain evidence="5 6">HU56</strain>
    </source>
</reference>
<feature type="domain" description="HTH araC/xylS-type" evidence="4">
    <location>
        <begin position="241"/>
        <end position="339"/>
    </location>
</feature>